<dbReference type="Pfam" id="PF12728">
    <property type="entry name" value="HTH_17"/>
    <property type="match status" value="1"/>
</dbReference>
<accession>A0ABT8T6J8</accession>
<evidence type="ECO:0000259" key="1">
    <source>
        <dbReference type="Pfam" id="PF12728"/>
    </source>
</evidence>
<dbReference type="EMBL" id="JAULJQ010000003">
    <property type="protein sequence ID" value="MDO2409217.1"/>
    <property type="molecule type" value="Genomic_DNA"/>
</dbReference>
<organism evidence="2 3">
    <name type="scientific">Campylobacter magnus</name>
    <dbReference type="NCBI Taxonomy" id="3026462"/>
    <lineage>
        <taxon>Bacteria</taxon>
        <taxon>Pseudomonadati</taxon>
        <taxon>Campylobacterota</taxon>
        <taxon>Epsilonproteobacteria</taxon>
        <taxon>Campylobacterales</taxon>
        <taxon>Campylobacteraceae</taxon>
        <taxon>Campylobacter</taxon>
    </lineage>
</organism>
<name>A0ABT8T6J8_9BACT</name>
<reference evidence="2 3" key="1">
    <citation type="submission" date="2023-06" db="EMBL/GenBank/DDBJ databases">
        <title>Campylobacter magnum sp. nov., isolated from cecal contents of domestic pigs (Sus scrofa domesticus).</title>
        <authorList>
            <person name="Papic B."/>
            <person name="Gruntar I."/>
        </authorList>
    </citation>
    <scope>NUCLEOTIDE SEQUENCE [LARGE SCALE GENOMIC DNA]</scope>
    <source>
        <strain evidence="3">34484-21</strain>
    </source>
</reference>
<protein>
    <submittedName>
        <fullName evidence="2">Helix-turn-helix domain-containing protein</fullName>
    </submittedName>
</protein>
<dbReference type="InterPro" id="IPR041657">
    <property type="entry name" value="HTH_17"/>
</dbReference>
<comment type="caution">
    <text evidence="2">The sequence shown here is derived from an EMBL/GenBank/DDBJ whole genome shotgun (WGS) entry which is preliminary data.</text>
</comment>
<proteinExistence type="predicted"/>
<dbReference type="RefSeq" id="WP_302244061.1">
    <property type="nucleotide sequence ID" value="NZ_JAULJQ010000003.1"/>
</dbReference>
<sequence>MENNDRYLSVKETAQMLNISVNYLAKLRSEKYNKDKDGNRSKFYIPYLQIGTAIRYKYSDLQEWIAKHTCA</sequence>
<evidence type="ECO:0000313" key="2">
    <source>
        <dbReference type="EMBL" id="MDO2409217.1"/>
    </source>
</evidence>
<keyword evidence="3" id="KW-1185">Reference proteome</keyword>
<dbReference type="Proteomes" id="UP001171111">
    <property type="component" value="Unassembled WGS sequence"/>
</dbReference>
<gene>
    <name evidence="2" type="ORF">Q2362_03765</name>
</gene>
<feature type="domain" description="Helix-turn-helix" evidence="1">
    <location>
        <begin position="7"/>
        <end position="68"/>
    </location>
</feature>
<evidence type="ECO:0000313" key="3">
    <source>
        <dbReference type="Proteomes" id="UP001171111"/>
    </source>
</evidence>